<protein>
    <submittedName>
        <fullName evidence="2">Uncharacterized protein</fullName>
    </submittedName>
</protein>
<keyword evidence="1" id="KW-0812">Transmembrane</keyword>
<organism evidence="2 3">
    <name type="scientific">Corynebacterium lactis RW2-5</name>
    <dbReference type="NCBI Taxonomy" id="1408189"/>
    <lineage>
        <taxon>Bacteria</taxon>
        <taxon>Bacillati</taxon>
        <taxon>Actinomycetota</taxon>
        <taxon>Actinomycetes</taxon>
        <taxon>Mycobacteriales</taxon>
        <taxon>Corynebacteriaceae</taxon>
        <taxon>Corynebacterium</taxon>
    </lineage>
</organism>
<proteinExistence type="predicted"/>
<dbReference type="KEGG" id="clw:CLAC_10430"/>
<keyword evidence="1" id="KW-0472">Membrane</keyword>
<name>A0A0K2H3R5_9CORY</name>
<dbReference type="Proteomes" id="UP000058446">
    <property type="component" value="Chromosome"/>
</dbReference>
<dbReference type="EMBL" id="CP006841">
    <property type="protein sequence ID" value="ALA68690.1"/>
    <property type="molecule type" value="Genomic_DNA"/>
</dbReference>
<dbReference type="AlphaFoldDB" id="A0A0K2H3R5"/>
<evidence type="ECO:0000313" key="3">
    <source>
        <dbReference type="Proteomes" id="UP000058446"/>
    </source>
</evidence>
<evidence type="ECO:0000256" key="1">
    <source>
        <dbReference type="SAM" id="Phobius"/>
    </source>
</evidence>
<keyword evidence="1" id="KW-1133">Transmembrane helix</keyword>
<accession>A0A0K2H3R5</accession>
<reference evidence="2 3" key="1">
    <citation type="submission" date="2013-10" db="EMBL/GenBank/DDBJ databases">
        <title>Complete genome sequence of Corynebacterium lactis DSM 45799(T), isolated from raw cow milk.</title>
        <authorList>
            <person name="Ruckert C."/>
            <person name="Albersmeier A."/>
            <person name="Lipski A."/>
            <person name="Kalinowski J."/>
        </authorList>
    </citation>
    <scope>NUCLEOTIDE SEQUENCE [LARGE SCALE GENOMIC DNA]</scope>
    <source>
        <strain evidence="2 3">RW2-5</strain>
    </source>
</reference>
<dbReference type="PATRIC" id="fig|1408189.4.peg.2094"/>
<evidence type="ECO:0000313" key="2">
    <source>
        <dbReference type="EMBL" id="ALA68690.1"/>
    </source>
</evidence>
<keyword evidence="3" id="KW-1185">Reference proteome</keyword>
<gene>
    <name evidence="2" type="ORF">CLAC_10430</name>
</gene>
<sequence>MLFGANGFAGDGVGNGLLLGMKLFYLALFILGVILTFFPISIDVTGRQ</sequence>
<feature type="transmembrane region" description="Helical" evidence="1">
    <location>
        <begin position="23"/>
        <end position="42"/>
    </location>
</feature>